<accession>A0A6A5CDF1</accession>
<organism evidence="1 2">
    <name type="scientific">Naegleria fowleri</name>
    <name type="common">Brain eating amoeba</name>
    <dbReference type="NCBI Taxonomy" id="5763"/>
    <lineage>
        <taxon>Eukaryota</taxon>
        <taxon>Discoba</taxon>
        <taxon>Heterolobosea</taxon>
        <taxon>Tetramitia</taxon>
        <taxon>Eutetramitia</taxon>
        <taxon>Vahlkampfiidae</taxon>
        <taxon>Naegleria</taxon>
    </lineage>
</organism>
<sequence length="274" mass="31301">MKSALLGYTGFVGSNINSKSNSAFQDVYNSKNLKELKGKEYDLIVSAACPAKKWIANKEPEQDLQAINDIISCLDGVKCNTFVLISTIDVYPVLIDKDEDFDCSTLDNHAYGKNRLYLEKWVASKFANHVIFRLPALFGPNLAKNYIYDLMHDNNLNQINPNTSFQWYNVERLYDDIQTVLKYNKEHQGSEIRVVNMFPQPLHTTAFVKALFSEKADKLKNPMNENVIDFSYNLKTKYAKLFGSDVDGYIDNATNVLNQIINYVNSEMSQQKSK</sequence>
<dbReference type="VEuPathDB" id="AmoebaDB:FDP41_010613"/>
<evidence type="ECO:0000313" key="2">
    <source>
        <dbReference type="Proteomes" id="UP000444721"/>
    </source>
</evidence>
<dbReference type="VEuPathDB" id="AmoebaDB:NfTy_013500"/>
<comment type="caution">
    <text evidence="1">The sequence shown here is derived from an EMBL/GenBank/DDBJ whole genome shotgun (WGS) entry which is preliminary data.</text>
</comment>
<proteinExistence type="predicted"/>
<dbReference type="RefSeq" id="XP_044568261.1">
    <property type="nucleotide sequence ID" value="XM_044700931.1"/>
</dbReference>
<dbReference type="VEuPathDB" id="AmoebaDB:NF0072470"/>
<reference evidence="1 2" key="1">
    <citation type="journal article" date="2019" name="Sci. Rep.">
        <title>Nanopore sequencing improves the draft genome of the human pathogenic amoeba Naegleria fowleri.</title>
        <authorList>
            <person name="Liechti N."/>
            <person name="Schurch N."/>
            <person name="Bruggmann R."/>
            <person name="Wittwer M."/>
        </authorList>
    </citation>
    <scope>NUCLEOTIDE SEQUENCE [LARGE SCALE GENOMIC DNA]</scope>
    <source>
        <strain evidence="1 2">ATCC 30894</strain>
    </source>
</reference>
<protein>
    <recommendedName>
        <fullName evidence="3">NAD-dependent epimerase/dehydratase domain-containing protein</fullName>
    </recommendedName>
</protein>
<evidence type="ECO:0000313" key="1">
    <source>
        <dbReference type="EMBL" id="KAF0983548.1"/>
    </source>
</evidence>
<dbReference type="GeneID" id="68117828"/>
<dbReference type="AlphaFoldDB" id="A0A6A5CDF1"/>
<dbReference type="InterPro" id="IPR036291">
    <property type="entry name" value="NAD(P)-bd_dom_sf"/>
</dbReference>
<dbReference type="EMBL" id="VFQX01000006">
    <property type="protein sequence ID" value="KAF0983548.1"/>
    <property type="molecule type" value="Genomic_DNA"/>
</dbReference>
<dbReference type="SUPFAM" id="SSF51735">
    <property type="entry name" value="NAD(P)-binding Rossmann-fold domains"/>
    <property type="match status" value="1"/>
</dbReference>
<dbReference type="OrthoDB" id="2136585at2759"/>
<gene>
    <name evidence="1" type="ORF">FDP41_010613</name>
</gene>
<name>A0A6A5CDF1_NAEFO</name>
<dbReference type="Gene3D" id="3.40.50.720">
    <property type="entry name" value="NAD(P)-binding Rossmann-like Domain"/>
    <property type="match status" value="1"/>
</dbReference>
<dbReference type="Proteomes" id="UP000444721">
    <property type="component" value="Unassembled WGS sequence"/>
</dbReference>
<evidence type="ECO:0008006" key="3">
    <source>
        <dbReference type="Google" id="ProtNLM"/>
    </source>
</evidence>
<keyword evidence="2" id="KW-1185">Reference proteome</keyword>